<keyword evidence="2" id="KW-1185">Reference proteome</keyword>
<proteinExistence type="predicted"/>
<sequence>MTPVRTSAGTPVIGIVTCGFAGNRQFVTDSYISSVCRGGGCPVLLPCVENGNRRLMEVMASCCHGFLFCGGGDITPFLLDRPPLSPSGETDIKTDIFQILFLKYVLSTSKPVLAICRGMQVLNAACGGELLQDLSLREEPVLNHMQRSRLRSDFCHTISVKKDSILYKIFGETTAVNSFHHQAVLTPGEGLTVTARAPDGIPEGLEMPSHPFVLGVQWHPECMTRSLNMRRLFLAFVDAARGQDSREGR</sequence>
<dbReference type="SUPFAM" id="SSF52317">
    <property type="entry name" value="Class I glutamine amidotransferase-like"/>
    <property type="match status" value="1"/>
</dbReference>
<dbReference type="InterPro" id="IPR029062">
    <property type="entry name" value="Class_I_gatase-like"/>
</dbReference>
<evidence type="ECO:0000313" key="1">
    <source>
        <dbReference type="EMBL" id="MBM6737266.1"/>
    </source>
</evidence>
<dbReference type="Proteomes" id="UP000716906">
    <property type="component" value="Unassembled WGS sequence"/>
</dbReference>
<dbReference type="EMBL" id="JACLYY010000003">
    <property type="protein sequence ID" value="MBM6737266.1"/>
    <property type="molecule type" value="Genomic_DNA"/>
</dbReference>
<dbReference type="InterPro" id="IPR011697">
    <property type="entry name" value="Peptidase_C26"/>
</dbReference>
<accession>A0ABS2E6M7</accession>
<dbReference type="RefSeq" id="WP_205155734.1">
    <property type="nucleotide sequence ID" value="NZ_JACLYY010000003.1"/>
</dbReference>
<dbReference type="CDD" id="cd01745">
    <property type="entry name" value="GATase1_2"/>
    <property type="match status" value="1"/>
</dbReference>
<dbReference type="GO" id="GO:0016787">
    <property type="term" value="F:hydrolase activity"/>
    <property type="evidence" value="ECO:0007669"/>
    <property type="project" value="UniProtKB-KW"/>
</dbReference>
<reference evidence="1 2" key="1">
    <citation type="journal article" date="2021" name="Sci. Rep.">
        <title>The distribution of antibiotic resistance genes in chicken gut microbiota commensals.</title>
        <authorList>
            <person name="Juricova H."/>
            <person name="Matiasovicova J."/>
            <person name="Kubasova T."/>
            <person name="Cejkova D."/>
            <person name="Rychlik I."/>
        </authorList>
    </citation>
    <scope>NUCLEOTIDE SEQUENCE [LARGE SCALE GENOMIC DNA]</scope>
    <source>
        <strain evidence="1 2">An773</strain>
    </source>
</reference>
<gene>
    <name evidence="1" type="ORF">H7U36_03980</name>
</gene>
<dbReference type="PANTHER" id="PTHR43235:SF1">
    <property type="entry name" value="GLUTAMINE AMIDOTRANSFERASE PB2B2.05-RELATED"/>
    <property type="match status" value="1"/>
</dbReference>
<dbReference type="PROSITE" id="PS51273">
    <property type="entry name" value="GATASE_TYPE_1"/>
    <property type="match status" value="1"/>
</dbReference>
<organism evidence="1 2">
    <name type="scientific">Faecalicatena fissicatena</name>
    <dbReference type="NCBI Taxonomy" id="290055"/>
    <lineage>
        <taxon>Bacteria</taxon>
        <taxon>Bacillati</taxon>
        <taxon>Bacillota</taxon>
        <taxon>Clostridia</taxon>
        <taxon>Lachnospirales</taxon>
        <taxon>Lachnospiraceae</taxon>
        <taxon>Faecalicatena</taxon>
    </lineage>
</organism>
<name>A0ABS2E6M7_9FIRM</name>
<dbReference type="PANTHER" id="PTHR43235">
    <property type="entry name" value="GLUTAMINE AMIDOTRANSFERASE PB2B2.05-RELATED"/>
    <property type="match status" value="1"/>
</dbReference>
<dbReference type="InterPro" id="IPR044668">
    <property type="entry name" value="PuuD-like"/>
</dbReference>
<protein>
    <submittedName>
        <fullName evidence="1">Gamma-glutamyl-gamma-aminobutyrate hydrolase family protein</fullName>
    </submittedName>
</protein>
<dbReference type="Gene3D" id="3.40.50.880">
    <property type="match status" value="1"/>
</dbReference>
<keyword evidence="1" id="KW-0378">Hydrolase</keyword>
<evidence type="ECO:0000313" key="2">
    <source>
        <dbReference type="Proteomes" id="UP000716906"/>
    </source>
</evidence>
<dbReference type="Pfam" id="PF07722">
    <property type="entry name" value="Peptidase_C26"/>
    <property type="match status" value="1"/>
</dbReference>
<comment type="caution">
    <text evidence="1">The sequence shown here is derived from an EMBL/GenBank/DDBJ whole genome shotgun (WGS) entry which is preliminary data.</text>
</comment>